<accession>A0A1Y0CPH6</accession>
<evidence type="ECO:0000313" key="6">
    <source>
        <dbReference type="Proteomes" id="UP000323393"/>
    </source>
</evidence>
<dbReference type="GeneID" id="96739573"/>
<evidence type="ECO:0000256" key="1">
    <source>
        <dbReference type="SAM" id="MobiDB-lite"/>
    </source>
</evidence>
<dbReference type="InterPro" id="IPR014195">
    <property type="entry name" value="Spore_III_AG"/>
</dbReference>
<reference evidence="4 6" key="2">
    <citation type="submission" date="2019-08" db="EMBL/GenBank/DDBJ databases">
        <title>Bacillus genomes from the desert of Cuatro Cienegas, Coahuila.</title>
        <authorList>
            <person name="Olmedo-Alvarez G."/>
        </authorList>
    </citation>
    <scope>NUCLEOTIDE SEQUENCE [LARGE SCALE GENOMIC DNA]</scope>
    <source>
        <strain evidence="4 6">CH88_3T</strain>
    </source>
</reference>
<dbReference type="EMBL" id="VTEU01000007">
    <property type="protein sequence ID" value="TYS57546.1"/>
    <property type="molecule type" value="Genomic_DNA"/>
</dbReference>
<protein>
    <submittedName>
        <fullName evidence="4">Stage III sporulation protein AG</fullName>
    </submittedName>
</protein>
<dbReference type="NCBIfam" id="TIGR02830">
    <property type="entry name" value="spore_III_AG"/>
    <property type="match status" value="1"/>
</dbReference>
<gene>
    <name evidence="4" type="primary">spoIIIAG</name>
    <name evidence="3" type="ORF">B4U37_14205</name>
    <name evidence="4" type="ORF">FZC74_16045</name>
</gene>
<evidence type="ECO:0000313" key="3">
    <source>
        <dbReference type="EMBL" id="ART77129.1"/>
    </source>
</evidence>
<dbReference type="Proteomes" id="UP000195573">
    <property type="component" value="Chromosome"/>
</dbReference>
<keyword evidence="5" id="KW-1185">Reference proteome</keyword>
<evidence type="ECO:0000313" key="5">
    <source>
        <dbReference type="Proteomes" id="UP000195573"/>
    </source>
</evidence>
<keyword evidence="2" id="KW-0472">Membrane</keyword>
<feature type="transmembrane region" description="Helical" evidence="2">
    <location>
        <begin position="29"/>
        <end position="48"/>
    </location>
</feature>
<feature type="region of interest" description="Disordered" evidence="1">
    <location>
        <begin position="58"/>
        <end position="77"/>
    </location>
</feature>
<dbReference type="KEGG" id="bhk:B4U37_14205"/>
<keyword evidence="2" id="KW-1133">Transmembrane helix</keyword>
<dbReference type="RefSeq" id="WP_088018760.1">
    <property type="nucleotide sequence ID" value="NZ_CP020880.1"/>
</dbReference>
<dbReference type="AlphaFoldDB" id="A0A1Y0CPH6"/>
<feature type="region of interest" description="Disordered" evidence="1">
    <location>
        <begin position="127"/>
        <end position="151"/>
    </location>
</feature>
<proteinExistence type="predicted"/>
<feature type="compositionally biased region" description="Polar residues" evidence="1">
    <location>
        <begin position="127"/>
        <end position="142"/>
    </location>
</feature>
<organism evidence="4 6">
    <name type="scientific">Sutcliffiella horikoshii</name>
    <dbReference type="NCBI Taxonomy" id="79883"/>
    <lineage>
        <taxon>Bacteria</taxon>
        <taxon>Bacillati</taxon>
        <taxon>Bacillota</taxon>
        <taxon>Bacilli</taxon>
        <taxon>Bacillales</taxon>
        <taxon>Bacillaceae</taxon>
        <taxon>Sutcliffiella</taxon>
    </lineage>
</organism>
<reference evidence="3 5" key="1">
    <citation type="submission" date="2017-04" db="EMBL/GenBank/DDBJ databases">
        <title>Complete Genome Sequence of the Bacillus horikoshii 20a strain from Cuatro Cienegas, Coahuila, Mexico.</title>
        <authorList>
            <person name="Zarza E."/>
            <person name="Alcaraz L.D."/>
            <person name="Aguilar-Salinas B."/>
            <person name="Islas A."/>
            <person name="Olmedo-Alvarez G."/>
        </authorList>
    </citation>
    <scope>NUCLEOTIDE SEQUENCE [LARGE SCALE GENOMIC DNA]</scope>
    <source>
        <strain evidence="3 5">20a</strain>
    </source>
</reference>
<evidence type="ECO:0000256" key="2">
    <source>
        <dbReference type="SAM" id="Phobius"/>
    </source>
</evidence>
<keyword evidence="2" id="KW-0812">Transmembrane</keyword>
<sequence>MEKKNQAFIPWLKSLLTNQSKDKKAKYQYMTVILVLGVGFILFGNLFFGEDSASSPGGGVLPTMKQQEPEDEPVFGQSDDANAPSTISDYEASFENQLKDALEAITGVNDVSVVVNIDASEKKVFQTNKTTSQQTTVETDQQGGKRDVTDTSEEEQVLVIRKNEQEIPVVTETKKPVIRGVLIVAKGAENIHVKQMILDAVTRVLDVPQHKVAVLPKKSEGE</sequence>
<name>A0A1Y0CPH6_9BACI</name>
<evidence type="ECO:0000313" key="4">
    <source>
        <dbReference type="EMBL" id="TYS57546.1"/>
    </source>
</evidence>
<dbReference type="Proteomes" id="UP000323393">
    <property type="component" value="Unassembled WGS sequence"/>
</dbReference>
<dbReference type="EMBL" id="CP020880">
    <property type="protein sequence ID" value="ART77129.1"/>
    <property type="molecule type" value="Genomic_DNA"/>
</dbReference>